<gene>
    <name evidence="2" type="ORF">SSOG_04069</name>
</gene>
<keyword evidence="2" id="KW-0255">Endonuclease</keyword>
<feature type="domain" description="ScoMcrA-like SRA" evidence="1">
    <location>
        <begin position="16"/>
        <end position="144"/>
    </location>
</feature>
<keyword evidence="3" id="KW-1185">Reference proteome</keyword>
<dbReference type="Proteomes" id="UP000003963">
    <property type="component" value="Unassembled WGS sequence"/>
</dbReference>
<evidence type="ECO:0000313" key="3">
    <source>
        <dbReference type="Proteomes" id="UP000003963"/>
    </source>
</evidence>
<name>D9WUC0_9ACTN</name>
<accession>D9WUC0</accession>
<protein>
    <submittedName>
        <fullName evidence="2">Putative restriction endonuclease</fullName>
    </submittedName>
</protein>
<keyword evidence="2" id="KW-0540">Nuclease</keyword>
<sequence>MDLGGPMWDIAPGDQNKRTEIQSEYGGSRQGGIAHSSSSSNVLLFTNPKRGRKVGYFDGWGTDGCYHYTGEGQKGDQQMVRGNRAVLQHVQEGRALRLFDAVSSGVYAYLGQFTLADPPWYYRDALDAKDELRSVIMFRLKPIGPSAQLGDDLSFTPRNDDVIEDVEIEQHHTERMAVSSKSKGHEAERREAPLVTKYRDYLEMQGHTVKRKKIIPAGEVRALYTDLYDVTDEALIEAKGSVTREAVRMAIGQLYDYRRYITPRPSLGVLLPSQPRQDLIDLCNASGATVIWPDGDVFDSSAADPMH</sequence>
<dbReference type="InterPro" id="IPR058712">
    <property type="entry name" value="SRA_ScoMcrA"/>
</dbReference>
<dbReference type="STRING" id="457427.SSOG_04069"/>
<reference evidence="2 3" key="1">
    <citation type="submission" date="2009-02" db="EMBL/GenBank/DDBJ databases">
        <title>Annotation of Streptomyces hygroscopicus strain ATCC 53653.</title>
        <authorList>
            <consortium name="The Broad Institute Genome Sequencing Platform"/>
            <consortium name="Broad Institute Microbial Sequencing Center"/>
            <person name="Fischbach M."/>
            <person name="Godfrey P."/>
            <person name="Ward D."/>
            <person name="Young S."/>
            <person name="Zeng Q."/>
            <person name="Koehrsen M."/>
            <person name="Alvarado L."/>
            <person name="Berlin A.M."/>
            <person name="Bochicchio J."/>
            <person name="Borenstein D."/>
            <person name="Chapman S.B."/>
            <person name="Chen Z."/>
            <person name="Engels R."/>
            <person name="Freedman E."/>
            <person name="Gellesch M."/>
            <person name="Goldberg J."/>
            <person name="Griggs A."/>
            <person name="Gujja S."/>
            <person name="Heilman E.R."/>
            <person name="Heiman D.I."/>
            <person name="Hepburn T.A."/>
            <person name="Howarth C."/>
            <person name="Jen D."/>
            <person name="Larson L."/>
            <person name="Lewis B."/>
            <person name="Mehta T."/>
            <person name="Park D."/>
            <person name="Pearson M."/>
            <person name="Richards J."/>
            <person name="Roberts A."/>
            <person name="Saif S."/>
            <person name="Shea T.D."/>
            <person name="Shenoy N."/>
            <person name="Sisk P."/>
            <person name="Stolte C."/>
            <person name="Sykes S.N."/>
            <person name="Thomson T."/>
            <person name="Walk T."/>
            <person name="White J."/>
            <person name="Yandava C."/>
            <person name="Straight P."/>
            <person name="Clardy J."/>
            <person name="Hung D."/>
            <person name="Kolter R."/>
            <person name="Mekalanos J."/>
            <person name="Walker S."/>
            <person name="Walsh C.T."/>
            <person name="Wieland-Brown L.C."/>
            <person name="Haas B."/>
            <person name="Nusbaum C."/>
            <person name="Birren B."/>
        </authorList>
    </citation>
    <scope>NUCLEOTIDE SEQUENCE [LARGE SCALE GENOMIC DNA]</scope>
    <source>
        <strain evidence="2 3">ATCC 53653</strain>
    </source>
</reference>
<dbReference type="Pfam" id="PF26348">
    <property type="entry name" value="SRA_ScoMcrA"/>
    <property type="match status" value="1"/>
</dbReference>
<evidence type="ECO:0000313" key="2">
    <source>
        <dbReference type="EMBL" id="EFL24355.1"/>
    </source>
</evidence>
<dbReference type="HOGENOM" id="CLU_852017_0_0_11"/>
<keyword evidence="2" id="KW-0378">Hydrolase</keyword>
<proteinExistence type="predicted"/>
<evidence type="ECO:0000259" key="1">
    <source>
        <dbReference type="Pfam" id="PF26348"/>
    </source>
</evidence>
<organism evidence="2 3">
    <name type="scientific">Streptomyces himastatinicus ATCC 53653</name>
    <dbReference type="NCBI Taxonomy" id="457427"/>
    <lineage>
        <taxon>Bacteria</taxon>
        <taxon>Bacillati</taxon>
        <taxon>Actinomycetota</taxon>
        <taxon>Actinomycetes</taxon>
        <taxon>Kitasatosporales</taxon>
        <taxon>Streptomycetaceae</taxon>
        <taxon>Streptomyces</taxon>
        <taxon>Streptomyces violaceusniger group</taxon>
    </lineage>
</organism>
<dbReference type="GO" id="GO:0004519">
    <property type="term" value="F:endonuclease activity"/>
    <property type="evidence" value="ECO:0007669"/>
    <property type="project" value="UniProtKB-KW"/>
</dbReference>
<dbReference type="AlphaFoldDB" id="D9WUC0"/>
<dbReference type="EMBL" id="GG657754">
    <property type="protein sequence ID" value="EFL24355.1"/>
    <property type="molecule type" value="Genomic_DNA"/>
</dbReference>